<keyword evidence="3" id="KW-0547">Nucleotide-binding</keyword>
<dbReference type="SUPFAM" id="SSF56112">
    <property type="entry name" value="Protein kinase-like (PK-like)"/>
    <property type="match status" value="1"/>
</dbReference>
<keyword evidence="4 7" id="KW-0418">Kinase</keyword>
<dbReference type="EMBL" id="JARKIB010000116">
    <property type="protein sequence ID" value="KAJ7737569.1"/>
    <property type="molecule type" value="Genomic_DNA"/>
</dbReference>
<name>A0AAD7IAM3_9AGAR</name>
<protein>
    <submittedName>
        <fullName evidence="7">Kinase-like domain-containing protein</fullName>
    </submittedName>
</protein>
<evidence type="ECO:0000256" key="1">
    <source>
        <dbReference type="ARBA" id="ARBA00022527"/>
    </source>
</evidence>
<keyword evidence="8" id="KW-1185">Reference proteome</keyword>
<evidence type="ECO:0000256" key="2">
    <source>
        <dbReference type="ARBA" id="ARBA00022679"/>
    </source>
</evidence>
<dbReference type="CDD" id="cd04515">
    <property type="entry name" value="Alpha_kinase"/>
    <property type="match status" value="1"/>
</dbReference>
<dbReference type="PANTHER" id="PTHR45992:SF2">
    <property type="entry name" value="EUKARYOTIC ELONGATION FACTOR 2 KINASE"/>
    <property type="match status" value="1"/>
</dbReference>
<dbReference type="GO" id="GO:0004674">
    <property type="term" value="F:protein serine/threonine kinase activity"/>
    <property type="evidence" value="ECO:0007669"/>
    <property type="project" value="UniProtKB-KW"/>
</dbReference>
<dbReference type="InterPro" id="IPR011009">
    <property type="entry name" value="Kinase-like_dom_sf"/>
</dbReference>
<reference evidence="7" key="1">
    <citation type="submission" date="2023-03" db="EMBL/GenBank/DDBJ databases">
        <title>Massive genome expansion in bonnet fungi (Mycena s.s.) driven by repeated elements and novel gene families across ecological guilds.</title>
        <authorList>
            <consortium name="Lawrence Berkeley National Laboratory"/>
            <person name="Harder C.B."/>
            <person name="Miyauchi S."/>
            <person name="Viragh M."/>
            <person name="Kuo A."/>
            <person name="Thoen E."/>
            <person name="Andreopoulos B."/>
            <person name="Lu D."/>
            <person name="Skrede I."/>
            <person name="Drula E."/>
            <person name="Henrissat B."/>
            <person name="Morin E."/>
            <person name="Kohler A."/>
            <person name="Barry K."/>
            <person name="LaButti K."/>
            <person name="Morin E."/>
            <person name="Salamov A."/>
            <person name="Lipzen A."/>
            <person name="Mereny Z."/>
            <person name="Hegedus B."/>
            <person name="Baldrian P."/>
            <person name="Stursova M."/>
            <person name="Weitz H."/>
            <person name="Taylor A."/>
            <person name="Grigoriev I.V."/>
            <person name="Nagy L.G."/>
            <person name="Martin F."/>
            <person name="Kauserud H."/>
        </authorList>
    </citation>
    <scope>NUCLEOTIDE SEQUENCE</scope>
    <source>
        <strain evidence="7">CBHHK182m</strain>
    </source>
</reference>
<evidence type="ECO:0000313" key="8">
    <source>
        <dbReference type="Proteomes" id="UP001215598"/>
    </source>
</evidence>
<dbReference type="Gene3D" id="3.20.200.10">
    <property type="entry name" value="MHCK/EF2 kinase"/>
    <property type="match status" value="1"/>
</dbReference>
<keyword evidence="2" id="KW-0808">Transferase</keyword>
<dbReference type="GO" id="GO:0031037">
    <property type="term" value="P:myosin II filament disassembly"/>
    <property type="evidence" value="ECO:0007669"/>
    <property type="project" value="TreeGrafter"/>
</dbReference>
<dbReference type="Pfam" id="PF02816">
    <property type="entry name" value="Alpha_kinase"/>
    <property type="match status" value="1"/>
</dbReference>
<proteinExistence type="predicted"/>
<dbReference type="PROSITE" id="PS51158">
    <property type="entry name" value="ALPHA_KINASE"/>
    <property type="match status" value="1"/>
</dbReference>
<accession>A0AAD7IAM3</accession>
<keyword evidence="5" id="KW-0067">ATP-binding</keyword>
<comment type="caution">
    <text evidence="7">The sequence shown here is derived from an EMBL/GenBank/DDBJ whole genome shotgun (WGS) entry which is preliminary data.</text>
</comment>
<evidence type="ECO:0000256" key="4">
    <source>
        <dbReference type="ARBA" id="ARBA00022777"/>
    </source>
</evidence>
<evidence type="ECO:0000256" key="3">
    <source>
        <dbReference type="ARBA" id="ARBA00022741"/>
    </source>
</evidence>
<dbReference type="Proteomes" id="UP001215598">
    <property type="component" value="Unassembled WGS sequence"/>
</dbReference>
<evidence type="ECO:0000259" key="6">
    <source>
        <dbReference type="PROSITE" id="PS51158"/>
    </source>
</evidence>
<dbReference type="GO" id="GO:1903013">
    <property type="term" value="P:response to differentiation-inducing factor 1"/>
    <property type="evidence" value="ECO:0007669"/>
    <property type="project" value="TreeGrafter"/>
</dbReference>
<sequence>MATLKGNNLATNECYVFVLEPFVNSKACDFLPTFEVIREATIKFSDIVANGIASFNSSWEDASESSLARSDMRLSRMNNVHLEIEPQSTFRDIFLATLKDCGQNLDKTVPTKFRNRKFATLYMEAHIDIEKFHARTGVPPPPGLFKSKKRAWTENNTLSLGSSILKRTRLASGGPQYLKSSFALAAPANRAAATSVTLFFAEHTSDPETGVQSFNWSTTDVAAHSARIENESFSKGRSKLVFRIQYNDTTYVAKRYYTVGHDFEVTDFILAREGIVGSTDPFNPSPASGLTELGYGELSDDEKGELSISNGIITSVTWLLERERGNVQFRKYSGTLEHPRYSDKQGATINAFQHFTYVNSNKALVLADIQSSESYDVSNKAAILFDLMSHTLTGDSGAGDHGDKGIQTLVDQHQCGQRCIQLGLQLLKDAEDN</sequence>
<dbReference type="GO" id="GO:0005524">
    <property type="term" value="F:ATP binding"/>
    <property type="evidence" value="ECO:0007669"/>
    <property type="project" value="UniProtKB-KW"/>
</dbReference>
<keyword evidence="1" id="KW-0723">Serine/threonine-protein kinase</keyword>
<dbReference type="PANTHER" id="PTHR45992">
    <property type="entry name" value="EUKARYOTIC ELONGATION FACTOR 2 KINASE-RELATED"/>
    <property type="match status" value="1"/>
</dbReference>
<evidence type="ECO:0000256" key="5">
    <source>
        <dbReference type="ARBA" id="ARBA00022840"/>
    </source>
</evidence>
<organism evidence="7 8">
    <name type="scientific">Mycena metata</name>
    <dbReference type="NCBI Taxonomy" id="1033252"/>
    <lineage>
        <taxon>Eukaryota</taxon>
        <taxon>Fungi</taxon>
        <taxon>Dikarya</taxon>
        <taxon>Basidiomycota</taxon>
        <taxon>Agaricomycotina</taxon>
        <taxon>Agaricomycetes</taxon>
        <taxon>Agaricomycetidae</taxon>
        <taxon>Agaricales</taxon>
        <taxon>Marasmiineae</taxon>
        <taxon>Mycenaceae</taxon>
        <taxon>Mycena</taxon>
    </lineage>
</organism>
<dbReference type="InterPro" id="IPR051852">
    <property type="entry name" value="Alpha-type_PK"/>
</dbReference>
<gene>
    <name evidence="7" type="ORF">B0H16DRAFT_1891645</name>
</gene>
<feature type="domain" description="Alpha-type protein kinase" evidence="6">
    <location>
        <begin position="208"/>
        <end position="427"/>
    </location>
</feature>
<dbReference type="InterPro" id="IPR004166">
    <property type="entry name" value="a-kinase_dom"/>
</dbReference>
<evidence type="ECO:0000313" key="7">
    <source>
        <dbReference type="EMBL" id="KAJ7737569.1"/>
    </source>
</evidence>
<dbReference type="AlphaFoldDB" id="A0AAD7IAM3"/>